<sequence length="170" mass="18762">MSNTMLGMFYYADHLITAARSLKGAGYGVEVRSSIPLDHEMEAEFGRRTNYLKFFTGFGAICGIVFAVVFVLGTAALYVLPRGGRPLFSATPTILIAYILMILFGVLFTFAGFMILSNTLPIKKEIDIPEIWIEDGFGLVIEDVSDEKFEQVEKILKDSGAGEVKTVDGW</sequence>
<proteinExistence type="predicted"/>
<accession>A0A3B0V0Z7</accession>
<reference evidence="2" key="1">
    <citation type="submission" date="2018-06" db="EMBL/GenBank/DDBJ databases">
        <authorList>
            <person name="Zhirakovskaya E."/>
        </authorList>
    </citation>
    <scope>NUCLEOTIDE SEQUENCE</scope>
</reference>
<feature type="transmembrane region" description="Helical" evidence="1">
    <location>
        <begin position="54"/>
        <end position="80"/>
    </location>
</feature>
<protein>
    <recommendedName>
        <fullName evidence="3">DUF3341 domain-containing protein</fullName>
    </recommendedName>
</protein>
<evidence type="ECO:0000313" key="2">
    <source>
        <dbReference type="EMBL" id="VAW36711.1"/>
    </source>
</evidence>
<dbReference type="InterPro" id="IPR021776">
    <property type="entry name" value="ActD"/>
</dbReference>
<evidence type="ECO:0008006" key="3">
    <source>
        <dbReference type="Google" id="ProtNLM"/>
    </source>
</evidence>
<name>A0A3B0V0Z7_9ZZZZ</name>
<gene>
    <name evidence="2" type="ORF">MNBD_DELTA02-667</name>
</gene>
<dbReference type="AlphaFoldDB" id="A0A3B0V0Z7"/>
<evidence type="ECO:0000256" key="1">
    <source>
        <dbReference type="SAM" id="Phobius"/>
    </source>
</evidence>
<keyword evidence="1" id="KW-0472">Membrane</keyword>
<keyword evidence="1" id="KW-0812">Transmembrane</keyword>
<feature type="transmembrane region" description="Helical" evidence="1">
    <location>
        <begin position="92"/>
        <end position="116"/>
    </location>
</feature>
<dbReference type="Pfam" id="PF11821">
    <property type="entry name" value="ActD"/>
    <property type="match status" value="1"/>
</dbReference>
<keyword evidence="1" id="KW-1133">Transmembrane helix</keyword>
<organism evidence="2">
    <name type="scientific">hydrothermal vent metagenome</name>
    <dbReference type="NCBI Taxonomy" id="652676"/>
    <lineage>
        <taxon>unclassified sequences</taxon>
        <taxon>metagenomes</taxon>
        <taxon>ecological metagenomes</taxon>
    </lineage>
</organism>
<dbReference type="EMBL" id="UOEZ01000043">
    <property type="protein sequence ID" value="VAW36711.1"/>
    <property type="molecule type" value="Genomic_DNA"/>
</dbReference>